<dbReference type="InterPro" id="IPR016024">
    <property type="entry name" value="ARM-type_fold"/>
</dbReference>
<comment type="catalytic activity">
    <reaction evidence="2">
        <text>S-ubiquitinyl-[E2 ubiquitin-conjugating enzyme]-L-cysteine + [acceptor protein]-L-lysine = [E2 ubiquitin-conjugating enzyme]-L-cysteine + N(6)-ubiquitinyl-[acceptor protein]-L-lysine.</text>
        <dbReference type="EC" id="2.3.2.27"/>
    </reaction>
</comment>
<keyword evidence="1 2" id="KW-0833">Ubl conjugation pathway</keyword>
<dbReference type="Gene3D" id="1.25.10.10">
    <property type="entry name" value="Leucine-rich Repeat Variant"/>
    <property type="match status" value="1"/>
</dbReference>
<evidence type="ECO:0000313" key="4">
    <source>
        <dbReference type="EMBL" id="KAE9621729.1"/>
    </source>
</evidence>
<name>A0A6A4R6T7_LUPAL</name>
<reference evidence="5" key="1">
    <citation type="journal article" date="2020" name="Nat. Commun.">
        <title>Genome sequence of the cluster root forming white lupin.</title>
        <authorList>
            <person name="Hufnagel B."/>
            <person name="Marques A."/>
            <person name="Soriano A."/>
            <person name="Marques L."/>
            <person name="Divol F."/>
            <person name="Doumas P."/>
            <person name="Sallet E."/>
            <person name="Mancinotti D."/>
            <person name="Carrere S."/>
            <person name="Marande W."/>
            <person name="Arribat S."/>
            <person name="Keller J."/>
            <person name="Huneau C."/>
            <person name="Blein T."/>
            <person name="Aime D."/>
            <person name="Laguerre M."/>
            <person name="Taylor J."/>
            <person name="Schubert V."/>
            <person name="Nelson M."/>
            <person name="Geu-Flores F."/>
            <person name="Crespi M."/>
            <person name="Gallardo-Guerrero K."/>
            <person name="Delaux P.-M."/>
            <person name="Salse J."/>
            <person name="Berges H."/>
            <person name="Guyot R."/>
            <person name="Gouzy J."/>
            <person name="Peret B."/>
        </authorList>
    </citation>
    <scope>NUCLEOTIDE SEQUENCE [LARGE SCALE GENOMIC DNA]</scope>
    <source>
        <strain evidence="5">cv. Amiga</strain>
    </source>
</reference>
<dbReference type="PANTHER" id="PTHR22849:SF132">
    <property type="entry name" value="E3 UBIQUITIN-PROTEIN LIGASE PUB23"/>
    <property type="match status" value="1"/>
</dbReference>
<evidence type="ECO:0000259" key="3">
    <source>
        <dbReference type="Pfam" id="PF25598"/>
    </source>
</evidence>
<dbReference type="InterPro" id="IPR045185">
    <property type="entry name" value="PUB22/23/24-like"/>
</dbReference>
<dbReference type="InterPro" id="IPR058678">
    <property type="entry name" value="ARM_PUB"/>
</dbReference>
<comment type="pathway">
    <text evidence="2">Protein modification; protein ubiquitination.</text>
</comment>
<feature type="domain" description="U-box" evidence="3">
    <location>
        <begin position="38"/>
        <end position="313"/>
    </location>
</feature>
<dbReference type="SUPFAM" id="SSF48371">
    <property type="entry name" value="ARM repeat"/>
    <property type="match status" value="1"/>
</dbReference>
<proteinExistence type="predicted"/>
<evidence type="ECO:0000313" key="5">
    <source>
        <dbReference type="Proteomes" id="UP000447434"/>
    </source>
</evidence>
<dbReference type="EMBL" id="WOCE01000001">
    <property type="protein sequence ID" value="KAE9621729.1"/>
    <property type="molecule type" value="Genomic_DNA"/>
</dbReference>
<dbReference type="Proteomes" id="UP000447434">
    <property type="component" value="Chromosome 1"/>
</dbReference>
<keyword evidence="2 4" id="KW-0808">Transferase</keyword>
<dbReference type="EC" id="2.3.2.27" evidence="2"/>
<gene>
    <name evidence="4" type="ORF">Lalb_Chr01g0017841</name>
</gene>
<dbReference type="Pfam" id="PF25598">
    <property type="entry name" value="ARM_PUB"/>
    <property type="match status" value="1"/>
</dbReference>
<accession>A0A6A4R6T7</accession>
<dbReference type="InterPro" id="IPR011989">
    <property type="entry name" value="ARM-like"/>
</dbReference>
<dbReference type="GO" id="GO:0016567">
    <property type="term" value="P:protein ubiquitination"/>
    <property type="evidence" value="ECO:0007669"/>
    <property type="project" value="UniProtKB-UniRule"/>
</dbReference>
<comment type="caution">
    <text evidence="4">The sequence shown here is derived from an EMBL/GenBank/DDBJ whole genome shotgun (WGS) entry which is preliminary data.</text>
</comment>
<dbReference type="PANTHER" id="PTHR22849">
    <property type="entry name" value="WDSAM1 PROTEIN"/>
    <property type="match status" value="1"/>
</dbReference>
<dbReference type="AlphaFoldDB" id="A0A6A4R6T7"/>
<organism evidence="4 5">
    <name type="scientific">Lupinus albus</name>
    <name type="common">White lupine</name>
    <name type="synonym">Lupinus termis</name>
    <dbReference type="NCBI Taxonomy" id="3870"/>
    <lineage>
        <taxon>Eukaryota</taxon>
        <taxon>Viridiplantae</taxon>
        <taxon>Streptophyta</taxon>
        <taxon>Embryophyta</taxon>
        <taxon>Tracheophyta</taxon>
        <taxon>Spermatophyta</taxon>
        <taxon>Magnoliopsida</taxon>
        <taxon>eudicotyledons</taxon>
        <taxon>Gunneridae</taxon>
        <taxon>Pentapetalae</taxon>
        <taxon>rosids</taxon>
        <taxon>fabids</taxon>
        <taxon>Fabales</taxon>
        <taxon>Fabaceae</taxon>
        <taxon>Papilionoideae</taxon>
        <taxon>50 kb inversion clade</taxon>
        <taxon>genistoids sensu lato</taxon>
        <taxon>core genistoids</taxon>
        <taxon>Genisteae</taxon>
        <taxon>Lupinus</taxon>
    </lineage>
</organism>
<evidence type="ECO:0000256" key="2">
    <source>
        <dbReference type="RuleBase" id="RU369093"/>
    </source>
</evidence>
<sequence length="317" mass="35364">MNASHGIERIPTPKPQLNKIQITKLFKDAYHSPLLLIKSLRRLKSIASGSETNKRCMEASGAVEFLASFIVSNIDNNDSATSAEDEALSILHDLHVSEAGLKILLGFKNGEFIESLTRVMQKGIYESRVYALFLLKSMSEVAEPVQLFHIRTELFMEFQLQTLVQLCPWGRNRIKAVSVGAVSILIELLLECKERKPCEVMLVLLESLCQCAEGRAELLRHGAGLAIVSKKILRVSTMANDRAVRILLSVSRFSATPSVVQEMLKIGVVAKLCFMLQVDSGNKAKEKAREILKLHARVWRDSPCIPNNLISSYPTYV</sequence>
<protein>
    <recommendedName>
        <fullName evidence="2 3">U-box domain-containing protein</fullName>
        <ecNumber evidence="2">2.3.2.27</ecNumber>
    </recommendedName>
    <alternativeName>
        <fullName evidence="2">RING-type E3 ubiquitin transferase PUB</fullName>
    </alternativeName>
</protein>
<keyword evidence="5" id="KW-1185">Reference proteome</keyword>
<dbReference type="OrthoDB" id="10064100at2759"/>
<keyword evidence="4" id="KW-0012">Acyltransferase</keyword>
<evidence type="ECO:0000256" key="1">
    <source>
        <dbReference type="ARBA" id="ARBA00022786"/>
    </source>
</evidence>
<dbReference type="GO" id="GO:0061630">
    <property type="term" value="F:ubiquitin protein ligase activity"/>
    <property type="evidence" value="ECO:0007669"/>
    <property type="project" value="UniProtKB-UniRule"/>
</dbReference>
<comment type="function">
    <text evidence="2">Functions as an E3 ubiquitin ligase.</text>
</comment>